<dbReference type="InterPro" id="IPR006101">
    <property type="entry name" value="Glyco_hydro_2"/>
</dbReference>
<accession>A0A5D0H3R8</accession>
<dbReference type="PANTHER" id="PTHR42732:SF1">
    <property type="entry name" value="BETA-MANNOSIDASE"/>
    <property type="match status" value="1"/>
</dbReference>
<dbReference type="OrthoDB" id="9801077at2"/>
<feature type="domain" description="DUF4982" evidence="7">
    <location>
        <begin position="634"/>
        <end position="709"/>
    </location>
</feature>
<feature type="domain" description="Glycoside hydrolase family 2 catalytic" evidence="5">
    <location>
        <begin position="306"/>
        <end position="459"/>
    </location>
</feature>
<evidence type="ECO:0000259" key="7">
    <source>
        <dbReference type="Pfam" id="PF16355"/>
    </source>
</evidence>
<evidence type="ECO:0000256" key="2">
    <source>
        <dbReference type="ARBA" id="ARBA00022801"/>
    </source>
</evidence>
<dbReference type="AlphaFoldDB" id="A0A5D0H3R8"/>
<feature type="domain" description="Glycoside hydrolase family 2" evidence="8">
    <location>
        <begin position="723"/>
        <end position="824"/>
    </location>
</feature>
<evidence type="ECO:0000259" key="8">
    <source>
        <dbReference type="Pfam" id="PF18565"/>
    </source>
</evidence>
<dbReference type="Pfam" id="PF00703">
    <property type="entry name" value="Glyco_hydro_2"/>
    <property type="match status" value="1"/>
</dbReference>
<dbReference type="InterPro" id="IPR008979">
    <property type="entry name" value="Galactose-bd-like_sf"/>
</dbReference>
<gene>
    <name evidence="9" type="ORF">FUA24_23865</name>
</gene>
<dbReference type="Gene3D" id="2.60.40.10">
    <property type="entry name" value="Immunoglobulins"/>
    <property type="match status" value="3"/>
</dbReference>
<dbReference type="InterPro" id="IPR036156">
    <property type="entry name" value="Beta-gal/glucu_dom_sf"/>
</dbReference>
<feature type="domain" description="Glycosyl hydrolases family 2 sugar binding" evidence="6">
    <location>
        <begin position="90"/>
        <end position="181"/>
    </location>
</feature>
<keyword evidence="3" id="KW-0326">Glycosidase</keyword>
<feature type="domain" description="Glycoside hydrolase family 2 immunoglobulin-like beta-sandwich" evidence="4">
    <location>
        <begin position="194"/>
        <end position="298"/>
    </location>
</feature>
<evidence type="ECO:0000256" key="1">
    <source>
        <dbReference type="ARBA" id="ARBA00007401"/>
    </source>
</evidence>
<evidence type="ECO:0000313" key="9">
    <source>
        <dbReference type="EMBL" id="TYA65924.1"/>
    </source>
</evidence>
<dbReference type="InterPro" id="IPR008964">
    <property type="entry name" value="Invasin/intimin_cell_adhesion"/>
</dbReference>
<keyword evidence="2 9" id="KW-0378">Hydrolase</keyword>
<dbReference type="SUPFAM" id="SSF49785">
    <property type="entry name" value="Galactose-binding domain-like"/>
    <property type="match status" value="1"/>
</dbReference>
<dbReference type="Pfam" id="PF18565">
    <property type="entry name" value="Glyco_hydro2_C5"/>
    <property type="match status" value="1"/>
</dbReference>
<dbReference type="EMBL" id="VSDQ01000852">
    <property type="protein sequence ID" value="TYA65924.1"/>
    <property type="molecule type" value="Genomic_DNA"/>
</dbReference>
<dbReference type="PRINTS" id="PR00132">
    <property type="entry name" value="GLHYDRLASE2"/>
</dbReference>
<protein>
    <submittedName>
        <fullName evidence="9">Glycoside hydrolase family 2 protein</fullName>
    </submittedName>
</protein>
<dbReference type="RefSeq" id="WP_148545830.1">
    <property type="nucleotide sequence ID" value="NZ_VSDQ01000852.1"/>
</dbReference>
<comment type="similarity">
    <text evidence="1">Belongs to the glycosyl hydrolase 2 family.</text>
</comment>
<evidence type="ECO:0000259" key="4">
    <source>
        <dbReference type="Pfam" id="PF00703"/>
    </source>
</evidence>
<dbReference type="Pfam" id="PF02836">
    <property type="entry name" value="Glyco_hydro_2_C"/>
    <property type="match status" value="1"/>
</dbReference>
<dbReference type="InterPro" id="IPR006102">
    <property type="entry name" value="Ig-like_GH2"/>
</dbReference>
<dbReference type="PROSITE" id="PS00608">
    <property type="entry name" value="GLYCOSYL_HYDROL_F2_2"/>
    <property type="match status" value="1"/>
</dbReference>
<dbReference type="Gene3D" id="3.20.20.80">
    <property type="entry name" value="Glycosidases"/>
    <property type="match status" value="1"/>
</dbReference>
<dbReference type="InterPro" id="IPR006104">
    <property type="entry name" value="Glyco_hydro_2_N"/>
</dbReference>
<dbReference type="Pfam" id="PF02837">
    <property type="entry name" value="Glyco_hydro_2_N"/>
    <property type="match status" value="1"/>
</dbReference>
<dbReference type="NCBIfam" id="NF041463">
    <property type="entry name" value="GalB"/>
    <property type="match status" value="1"/>
</dbReference>
<dbReference type="InterPro" id="IPR040605">
    <property type="entry name" value="Glyco_hydro2_dom5"/>
</dbReference>
<dbReference type="Pfam" id="PF16355">
    <property type="entry name" value="DUF4982"/>
    <property type="match status" value="1"/>
</dbReference>
<evidence type="ECO:0000259" key="6">
    <source>
        <dbReference type="Pfam" id="PF02837"/>
    </source>
</evidence>
<dbReference type="Gene3D" id="2.60.120.260">
    <property type="entry name" value="Galactose-binding domain-like"/>
    <property type="match status" value="1"/>
</dbReference>
<dbReference type="InterPro" id="IPR006103">
    <property type="entry name" value="Glyco_hydro_2_cat"/>
</dbReference>
<dbReference type="PROSITE" id="PS51257">
    <property type="entry name" value="PROKAR_LIPOPROTEIN"/>
    <property type="match status" value="1"/>
</dbReference>
<dbReference type="SUPFAM" id="SSF51445">
    <property type="entry name" value="(Trans)glycosidases"/>
    <property type="match status" value="1"/>
</dbReference>
<dbReference type="InterPro" id="IPR017853">
    <property type="entry name" value="GH"/>
</dbReference>
<evidence type="ECO:0000313" key="10">
    <source>
        <dbReference type="Proteomes" id="UP000323930"/>
    </source>
</evidence>
<organism evidence="9 10">
    <name type="scientific">Seonamhaeicola marinus</name>
    <dbReference type="NCBI Taxonomy" id="1912246"/>
    <lineage>
        <taxon>Bacteria</taxon>
        <taxon>Pseudomonadati</taxon>
        <taxon>Bacteroidota</taxon>
        <taxon>Flavobacteriia</taxon>
        <taxon>Flavobacteriales</taxon>
        <taxon>Flavobacteriaceae</taxon>
    </lineage>
</organism>
<proteinExistence type="inferred from homology"/>
<keyword evidence="10" id="KW-1185">Reference proteome</keyword>
<evidence type="ECO:0000259" key="5">
    <source>
        <dbReference type="Pfam" id="PF02836"/>
    </source>
</evidence>
<dbReference type="InterPro" id="IPR048229">
    <property type="entry name" value="GalB-like"/>
</dbReference>
<reference evidence="9 10" key="1">
    <citation type="submission" date="2019-08" db="EMBL/GenBank/DDBJ databases">
        <title>Seonamhaeicola sediminis sp. nov., isolated from marine sediment.</title>
        <authorList>
            <person name="Cao W.R."/>
        </authorList>
    </citation>
    <scope>NUCLEOTIDE SEQUENCE [LARGE SCALE GENOMIC DNA]</scope>
    <source>
        <strain evidence="9 10">B011</strain>
    </source>
</reference>
<dbReference type="PANTHER" id="PTHR42732">
    <property type="entry name" value="BETA-GALACTOSIDASE"/>
    <property type="match status" value="1"/>
</dbReference>
<evidence type="ECO:0000256" key="3">
    <source>
        <dbReference type="ARBA" id="ARBA00023295"/>
    </source>
</evidence>
<dbReference type="SUPFAM" id="SSF49303">
    <property type="entry name" value="beta-Galactosidase/glucuronidase domain"/>
    <property type="match status" value="1"/>
</dbReference>
<dbReference type="InterPro" id="IPR023232">
    <property type="entry name" value="Glyco_hydro_2_AS"/>
</dbReference>
<sequence length="829" mass="93152">MKFNKLNIVYTLVVSIVLFSCKKETIIATTALPDSDFNKGWLFQKDSIPNAEAVNFDDSTWENVTLPHDWSIEGPFDNKYNARTGGLPVHGIGWYRKHFSVGNDQKGKQISIEFDGAMSNSKVYLNGKYIGERPYGYIGFEFDLTKHINFGGDNVIAVRLAPEDLSMRWYAGAGIYRNVRLKMNNSVHIPQWGTYITTPKVENGNADVNIETTIKNSSDHPAETILETIIKDENGTTVASKTSKVLMEANSEKVISEMAQISNVTLWDINASYLYTAHSSIKMDNTIVDEYQTPFGVRTIAFNKTDGFLLNGKQVKFNGVCMHHDLGPLGAAVNYRATERQMQIMQSMGVNALRTSHNPPSPEMLEVCDKLGIVVIDEAFDEWKIGKVPNGYHKYFDDWHEKDLRDMIKRDRNHPSVIMWSIGNEILEQGRKDGWKLTKHLNDICHDQDNTRPTTVGFNYYPAPFVNKLAYHVDIVGMNYWPTTYSKIVEENPDMIVYGSETSSQTSSRGVYHLPIEFREKHETNHVSSYDVTVGPPWAYAPDIEFDALEKSPNALGEFIWTGFDYLGEPTPYGGRDNSTNGYWNDDWPSHASYFAPVDLCGFPKDRYYLYQSQWTTEPMVHVLPHWNWDDMKGKTIPVYSYTNCDEVELFVNGKSFGKKVKGKDFTEIPSEYHEFEKGMYKTKYRLSWNVPYQPGAIKVVAFKDGKEVVSKEIKTAGEPAQIKLEADRTSITADGKDLSFITVSVLDKDGNICPKADNLINFKIEGAGALAAVGNGDQASLASFRKPENKAFSGKCLLVVKSSEAAGSINIIASSDNLADASIAIATK</sequence>
<comment type="caution">
    <text evidence="9">The sequence shown here is derived from an EMBL/GenBank/DDBJ whole genome shotgun (WGS) entry which is preliminary data.</text>
</comment>
<dbReference type="GO" id="GO:0004553">
    <property type="term" value="F:hydrolase activity, hydrolyzing O-glycosyl compounds"/>
    <property type="evidence" value="ECO:0007669"/>
    <property type="project" value="InterPro"/>
</dbReference>
<dbReference type="SUPFAM" id="SSF49373">
    <property type="entry name" value="Invasin/intimin cell-adhesion fragments"/>
    <property type="match status" value="1"/>
</dbReference>
<dbReference type="GO" id="GO:0005975">
    <property type="term" value="P:carbohydrate metabolic process"/>
    <property type="evidence" value="ECO:0007669"/>
    <property type="project" value="InterPro"/>
</dbReference>
<dbReference type="InterPro" id="IPR013783">
    <property type="entry name" value="Ig-like_fold"/>
</dbReference>
<dbReference type="InterPro" id="IPR051913">
    <property type="entry name" value="GH2_Domain-Containing"/>
</dbReference>
<dbReference type="Proteomes" id="UP000323930">
    <property type="component" value="Unassembled WGS sequence"/>
</dbReference>
<dbReference type="InterPro" id="IPR032311">
    <property type="entry name" value="DUF4982"/>
</dbReference>
<name>A0A5D0H3R8_9FLAO</name>